<dbReference type="KEGG" id="wma:WM2015_2831"/>
<gene>
    <name evidence="1" type="ORF">WM2015_2831</name>
</gene>
<evidence type="ECO:0000313" key="2">
    <source>
        <dbReference type="Proteomes" id="UP000066624"/>
    </source>
</evidence>
<dbReference type="EMBL" id="CP012154">
    <property type="protein sequence ID" value="AKS43188.1"/>
    <property type="molecule type" value="Genomic_DNA"/>
</dbReference>
<sequence>MQSRHLIVSLVALVAISSAIILFIDGPSEPSSEAGSLELEHSEETEQGQLGDISENAASQVAAISRSLENELLTDEARLIQEDIARLRSPSSLSELIGVDGDAMGHGSFQSDQILAAWASCSLINELDSNDPAKRPWLERLESFCDLDGDEEYVSEAWDSSGYHNTLQLINADLDLNHPEGAIETIRRTIANASSIGELRASAAWLIEIASQGKHIESEVLNFDGISWEDAHIAAQDAVSIYYCQMNGGCGTDHFLTFAVCSNLGCDSSVNDIESAIYRGRPPRHFDAVNQVLSFFYQARRSSQ</sequence>
<dbReference type="RefSeq" id="WP_156201250.1">
    <property type="nucleotide sequence ID" value="NZ_CP012154.1"/>
</dbReference>
<evidence type="ECO:0000313" key="1">
    <source>
        <dbReference type="EMBL" id="AKS43188.1"/>
    </source>
</evidence>
<accession>A0A0K0XZS3</accession>
<protein>
    <submittedName>
        <fullName evidence="1">Uncharacterized protein</fullName>
    </submittedName>
</protein>
<dbReference type="AlphaFoldDB" id="A0A0K0XZS3"/>
<name>A0A0K0XZS3_9GAMM</name>
<proteinExistence type="predicted"/>
<organism evidence="1 2">
    <name type="scientific">Wenzhouxiangella marina</name>
    <dbReference type="NCBI Taxonomy" id="1579979"/>
    <lineage>
        <taxon>Bacteria</taxon>
        <taxon>Pseudomonadati</taxon>
        <taxon>Pseudomonadota</taxon>
        <taxon>Gammaproteobacteria</taxon>
        <taxon>Chromatiales</taxon>
        <taxon>Wenzhouxiangellaceae</taxon>
        <taxon>Wenzhouxiangella</taxon>
    </lineage>
</organism>
<dbReference type="Proteomes" id="UP000066624">
    <property type="component" value="Chromosome"/>
</dbReference>
<keyword evidence="2" id="KW-1185">Reference proteome</keyword>
<reference evidence="1 2" key="1">
    <citation type="submission" date="2015-07" db="EMBL/GenBank/DDBJ databases">
        <authorList>
            <person name="Noorani M."/>
        </authorList>
    </citation>
    <scope>NUCLEOTIDE SEQUENCE [LARGE SCALE GENOMIC DNA]</scope>
    <source>
        <strain evidence="1 2">KCTC 42284</strain>
    </source>
</reference>